<dbReference type="RefSeq" id="WP_005594951.1">
    <property type="nucleotide sequence ID" value="NZ_CP016307.1"/>
</dbReference>
<dbReference type="AlphaFoldDB" id="A0A1B1NNY9"/>
<dbReference type="PROSITE" id="PS51257">
    <property type="entry name" value="PROKAR_LIPOPROTEIN"/>
    <property type="match status" value="1"/>
</dbReference>
<dbReference type="PATRIC" id="fig|45658.6.peg.1462"/>
<protein>
    <submittedName>
        <fullName evidence="1">Uncharacterized protein</fullName>
    </submittedName>
</protein>
<dbReference type="STRING" id="45658.VSVS12_01507"/>
<organism evidence="1 2">
    <name type="scientific">Vibrio scophthalmi</name>
    <dbReference type="NCBI Taxonomy" id="45658"/>
    <lineage>
        <taxon>Bacteria</taxon>
        <taxon>Pseudomonadati</taxon>
        <taxon>Pseudomonadota</taxon>
        <taxon>Gammaproteobacteria</taxon>
        <taxon>Vibrionales</taxon>
        <taxon>Vibrionaceae</taxon>
        <taxon>Vibrio</taxon>
    </lineage>
</organism>
<proteinExistence type="predicted"/>
<name>A0A1B1NNY9_9VIBR</name>
<dbReference type="Proteomes" id="UP000092528">
    <property type="component" value="Chromosome 1"/>
</dbReference>
<evidence type="ECO:0000313" key="2">
    <source>
        <dbReference type="Proteomes" id="UP000092528"/>
    </source>
</evidence>
<keyword evidence="2" id="KW-1185">Reference proteome</keyword>
<reference evidence="1 2" key="1">
    <citation type="submission" date="2016-07" db="EMBL/GenBank/DDBJ databases">
        <title>Genome sequencing of Vibrio scophthalmi strain VS-05, an isolated from Paralichthys olivaceus.</title>
        <authorList>
            <person name="Han H.-J."/>
        </authorList>
    </citation>
    <scope>NUCLEOTIDE SEQUENCE [LARGE SCALE GENOMIC DNA]</scope>
    <source>
        <strain evidence="1 2">VS-05</strain>
    </source>
</reference>
<evidence type="ECO:0000313" key="1">
    <source>
        <dbReference type="EMBL" id="ANU36212.1"/>
    </source>
</evidence>
<dbReference type="EMBL" id="CP016414">
    <property type="protein sequence ID" value="ANU36212.1"/>
    <property type="molecule type" value="Genomic_DNA"/>
</dbReference>
<accession>A0A1B1NNY9</accession>
<dbReference type="Gene3D" id="3.40.50.10610">
    <property type="entry name" value="ABC-type transport auxiliary lipoprotein component"/>
    <property type="match status" value="1"/>
</dbReference>
<dbReference type="KEGG" id="vsc:VSVS12_01507"/>
<gene>
    <name evidence="1" type="ORF">VSVS05_01085</name>
</gene>
<sequence>MKLKFSALFASLLLVGCQSTSLKINSEADVDANSQINKVNKEALYESDNIELPSNYDVKAFSKMTIAAYVDNVQFEKNARKTNIDQGIIAKLLENELARTKRYEVLTRNCDACNYEVAFQAENTVEEGSIAIGEQLNPDFVLESSISLGSVIKQKDDHFEIIFRSLVTTKVVNPTTGQIVHSFEPIRHNMPAKRFFAMGDINSKYKFLGGFDFRDHNELQEAYKEAAQKSIQVLVNRTMDYYPVGGRVTNYRNGRFAINSGINQGFATKQAVVLFLSDDGLDIPIASGEVTPKSESGSGVMFTWKEDDVDAQQVKKQIEAMGKEYLKRNKVYAVSVGTPEDWAL</sequence>